<gene>
    <name evidence="2" type="primary">galA_1</name>
    <name evidence="2" type="ORF">PIGHUM_00831</name>
</gene>
<feature type="domain" description="Extradiol ring-cleavage dioxygenase class III enzyme subunit B" evidence="1">
    <location>
        <begin position="149"/>
        <end position="278"/>
    </location>
</feature>
<reference evidence="2 3" key="1">
    <citation type="submission" date="2018-10" db="EMBL/GenBank/DDBJ databases">
        <authorList>
            <person name="Criscuolo A."/>
        </authorList>
    </citation>
    <scope>NUCLEOTIDE SEQUENCE [LARGE SCALE GENOMIC DNA]</scope>
    <source>
        <strain evidence="2">DnA1</strain>
    </source>
</reference>
<name>A0A3P4AXI6_9BURK</name>
<evidence type="ECO:0000259" key="1">
    <source>
        <dbReference type="Pfam" id="PF02900"/>
    </source>
</evidence>
<keyword evidence="2" id="KW-0560">Oxidoreductase</keyword>
<dbReference type="GO" id="GO:0036238">
    <property type="term" value="F:gallate dioxygenase activity"/>
    <property type="evidence" value="ECO:0007669"/>
    <property type="project" value="UniProtKB-EC"/>
</dbReference>
<sequence length="334" mass="36738">MAEIVLGIGSSHSPMLNSPAGDYGKHGEIDQSGRKLLDEVGQPTTYEALATRRGDSLAGDLLPEEQARKAAACESHIQRLAEEVASARLDAVIVIGDDQNEQYGDDNLPAILVYWGKTIVNRPLAMPAEAPAFWRLARSQYHEDEGPREYPVAHELGRHVIDSLMDESFDISQSRQLAKPHGEGHAFGFVHRRLMTAQPVPILPIALNTYYPPNQPRPARCYALGQALARAVASWENDARVGIVASGGLSHFTVDEELDRLILRACAERDAEALKAIDPRRLNSGSSEIRNWITVAGAVEHLRLDWQAYEACYRTPAGTGCGMAFATWKPERRA</sequence>
<protein>
    <submittedName>
        <fullName evidence="2">Gallate dioxygenase</fullName>
        <ecNumber evidence="2">1.13.11.57</ecNumber>
    </submittedName>
</protein>
<dbReference type="InterPro" id="IPR004183">
    <property type="entry name" value="Xdiol_dOase_suB"/>
</dbReference>
<dbReference type="Pfam" id="PF02900">
    <property type="entry name" value="LigB"/>
    <property type="match status" value="1"/>
</dbReference>
<organism evidence="2 3">
    <name type="scientific">Pigmentiphaga humi</name>
    <dbReference type="NCBI Taxonomy" id="2478468"/>
    <lineage>
        <taxon>Bacteria</taxon>
        <taxon>Pseudomonadati</taxon>
        <taxon>Pseudomonadota</taxon>
        <taxon>Betaproteobacteria</taxon>
        <taxon>Burkholderiales</taxon>
        <taxon>Alcaligenaceae</taxon>
        <taxon>Pigmentiphaga</taxon>
    </lineage>
</organism>
<dbReference type="Proteomes" id="UP000277294">
    <property type="component" value="Unassembled WGS sequence"/>
</dbReference>
<keyword evidence="3" id="KW-1185">Reference proteome</keyword>
<accession>A0A3P4AXI6</accession>
<dbReference type="AlphaFoldDB" id="A0A3P4AXI6"/>
<dbReference type="EMBL" id="UWPJ01000008">
    <property type="protein sequence ID" value="VCU68773.1"/>
    <property type="molecule type" value="Genomic_DNA"/>
</dbReference>
<dbReference type="RefSeq" id="WP_187697748.1">
    <property type="nucleotide sequence ID" value="NZ_UWPJ01000008.1"/>
</dbReference>
<dbReference type="EC" id="1.13.11.57" evidence="2"/>
<proteinExistence type="predicted"/>
<evidence type="ECO:0000313" key="3">
    <source>
        <dbReference type="Proteomes" id="UP000277294"/>
    </source>
</evidence>
<evidence type="ECO:0000313" key="2">
    <source>
        <dbReference type="EMBL" id="VCU68773.1"/>
    </source>
</evidence>
<dbReference type="Gene3D" id="3.40.830.10">
    <property type="entry name" value="LigB-like"/>
    <property type="match status" value="1"/>
</dbReference>
<keyword evidence="2" id="KW-0223">Dioxygenase</keyword>
<dbReference type="GO" id="GO:0008198">
    <property type="term" value="F:ferrous iron binding"/>
    <property type="evidence" value="ECO:0007669"/>
    <property type="project" value="InterPro"/>
</dbReference>
<dbReference type="SUPFAM" id="SSF53213">
    <property type="entry name" value="LigB-like"/>
    <property type="match status" value="1"/>
</dbReference>